<keyword evidence="1" id="KW-0813">Transport</keyword>
<dbReference type="GO" id="GO:0032259">
    <property type="term" value="P:methylation"/>
    <property type="evidence" value="ECO:0007669"/>
    <property type="project" value="UniProtKB-KW"/>
</dbReference>
<keyword evidence="6" id="KW-0489">Methyltransferase</keyword>
<keyword evidence="2 4" id="KW-0732">Signal</keyword>
<sequence length="160" mass="16459">MKNLFVSIFITSACISGLAYAQGASLSLSSTPHDASQPVEVTADSLTVDQASRTAVFSGSARVGQGAMRLGADQIQVTYSDTASEISKVSATGSVVFTNGAENAEADRANYDVAKGLLIMQGNVLLLQGGNAFSADTLELDVLNNSANLTGNVKTVLVPK</sequence>
<dbReference type="InterPro" id="IPR014340">
    <property type="entry name" value="LptA"/>
</dbReference>
<accession>A0ABQ5VVN4</accession>
<name>A0ABQ5VVN4_9RHOB</name>
<dbReference type="NCBIfam" id="TIGR03002">
    <property type="entry name" value="outer_YhbN_LptA"/>
    <property type="match status" value="1"/>
</dbReference>
<keyword evidence="7" id="KW-1185">Reference proteome</keyword>
<dbReference type="PANTHER" id="PTHR36504:SF1">
    <property type="entry name" value="LIPOPOLYSACCHARIDE EXPORT SYSTEM PROTEIN LPTA"/>
    <property type="match status" value="1"/>
</dbReference>
<evidence type="ECO:0000313" key="6">
    <source>
        <dbReference type="EMBL" id="GLQ35498.1"/>
    </source>
</evidence>
<dbReference type="Pfam" id="PF03968">
    <property type="entry name" value="LptD_N"/>
    <property type="match status" value="1"/>
</dbReference>
<evidence type="ECO:0000256" key="3">
    <source>
        <dbReference type="ARBA" id="ARBA00022764"/>
    </source>
</evidence>
<keyword evidence="6" id="KW-0808">Transferase</keyword>
<organism evidence="6 7">
    <name type="scientific">Amylibacter marinus</name>
    <dbReference type="NCBI Taxonomy" id="1475483"/>
    <lineage>
        <taxon>Bacteria</taxon>
        <taxon>Pseudomonadati</taxon>
        <taxon>Pseudomonadota</taxon>
        <taxon>Alphaproteobacteria</taxon>
        <taxon>Rhodobacterales</taxon>
        <taxon>Paracoccaceae</taxon>
        <taxon>Amylibacter</taxon>
    </lineage>
</organism>
<dbReference type="PANTHER" id="PTHR36504">
    <property type="entry name" value="LIPOPOLYSACCHARIDE EXPORT SYSTEM PROTEIN LPTA"/>
    <property type="match status" value="1"/>
</dbReference>
<dbReference type="InterPro" id="IPR005653">
    <property type="entry name" value="OstA-like_N"/>
</dbReference>
<dbReference type="Gene3D" id="2.60.450.10">
    <property type="entry name" value="Lipopolysaccharide (LPS) transport protein A like domain"/>
    <property type="match status" value="1"/>
</dbReference>
<reference evidence="7" key="1">
    <citation type="journal article" date="2019" name="Int. J. Syst. Evol. Microbiol.">
        <title>The Global Catalogue of Microorganisms (GCM) 10K type strain sequencing project: providing services to taxonomists for standard genome sequencing and annotation.</title>
        <authorList>
            <consortium name="The Broad Institute Genomics Platform"/>
            <consortium name="The Broad Institute Genome Sequencing Center for Infectious Disease"/>
            <person name="Wu L."/>
            <person name="Ma J."/>
        </authorList>
    </citation>
    <scope>NUCLEOTIDE SEQUENCE [LARGE SCALE GENOMIC DNA]</scope>
    <source>
        <strain evidence="7">NBRC 110140</strain>
    </source>
</reference>
<protein>
    <submittedName>
        <fullName evidence="6">Protein-glutamate methyltransferase</fullName>
    </submittedName>
</protein>
<evidence type="ECO:0000256" key="2">
    <source>
        <dbReference type="ARBA" id="ARBA00022729"/>
    </source>
</evidence>
<keyword evidence="3" id="KW-0574">Periplasm</keyword>
<dbReference type="EMBL" id="BSNN01000004">
    <property type="protein sequence ID" value="GLQ35498.1"/>
    <property type="molecule type" value="Genomic_DNA"/>
</dbReference>
<proteinExistence type="predicted"/>
<feature type="domain" description="Organic solvent tolerance-like N-terminal" evidence="5">
    <location>
        <begin position="40"/>
        <end position="142"/>
    </location>
</feature>
<evidence type="ECO:0000256" key="4">
    <source>
        <dbReference type="SAM" id="SignalP"/>
    </source>
</evidence>
<dbReference type="InterPro" id="IPR052037">
    <property type="entry name" value="LPS_export_LptA"/>
</dbReference>
<comment type="caution">
    <text evidence="6">The sequence shown here is derived from an EMBL/GenBank/DDBJ whole genome shotgun (WGS) entry which is preliminary data.</text>
</comment>
<dbReference type="GO" id="GO:0008168">
    <property type="term" value="F:methyltransferase activity"/>
    <property type="evidence" value="ECO:0007669"/>
    <property type="project" value="UniProtKB-KW"/>
</dbReference>
<dbReference type="Proteomes" id="UP001156694">
    <property type="component" value="Unassembled WGS sequence"/>
</dbReference>
<feature type="signal peptide" evidence="4">
    <location>
        <begin position="1"/>
        <end position="21"/>
    </location>
</feature>
<gene>
    <name evidence="6" type="ORF">GCM10007939_17810</name>
</gene>
<dbReference type="RefSeq" id="WP_284378012.1">
    <property type="nucleotide sequence ID" value="NZ_BSNN01000004.1"/>
</dbReference>
<evidence type="ECO:0000256" key="1">
    <source>
        <dbReference type="ARBA" id="ARBA00022448"/>
    </source>
</evidence>
<evidence type="ECO:0000313" key="7">
    <source>
        <dbReference type="Proteomes" id="UP001156694"/>
    </source>
</evidence>
<evidence type="ECO:0000259" key="5">
    <source>
        <dbReference type="Pfam" id="PF03968"/>
    </source>
</evidence>
<feature type="chain" id="PRO_5045082547" evidence="4">
    <location>
        <begin position="22"/>
        <end position="160"/>
    </location>
</feature>